<dbReference type="CDD" id="cd00207">
    <property type="entry name" value="fer2"/>
    <property type="match status" value="1"/>
</dbReference>
<keyword evidence="1" id="KW-0001">2Fe-2S</keyword>
<evidence type="ECO:0000256" key="2">
    <source>
        <dbReference type="ARBA" id="ARBA00022723"/>
    </source>
</evidence>
<dbReference type="InterPro" id="IPR002888">
    <property type="entry name" value="2Fe-2S-bd"/>
</dbReference>
<dbReference type="RefSeq" id="WP_012375337.1">
    <property type="nucleotide sequence ID" value="NC_010571.1"/>
</dbReference>
<accession>B1ZT13</accession>
<feature type="domain" description="2Fe-2S ferredoxin-type" evidence="6">
    <location>
        <begin position="61"/>
        <end position="137"/>
    </location>
</feature>
<protein>
    <submittedName>
        <fullName evidence="7">(2Fe-2S)-binding domain protein</fullName>
    </submittedName>
</protein>
<keyword evidence="2" id="KW-0479">Metal-binding</keyword>
<reference evidence="7 8" key="1">
    <citation type="journal article" date="2011" name="J. Bacteriol.">
        <title>Genome sequence of the verrucomicrobium Opitutus terrae PB90-1, an abundant inhabitant of rice paddy soil ecosystems.</title>
        <authorList>
            <person name="van Passel M.W."/>
            <person name="Kant R."/>
            <person name="Palva A."/>
            <person name="Copeland A."/>
            <person name="Lucas S."/>
            <person name="Lapidus A."/>
            <person name="Glavina del Rio T."/>
            <person name="Pitluck S."/>
            <person name="Goltsman E."/>
            <person name="Clum A."/>
            <person name="Sun H."/>
            <person name="Schmutz J."/>
            <person name="Larimer F.W."/>
            <person name="Land M.L."/>
            <person name="Hauser L."/>
            <person name="Kyrpides N."/>
            <person name="Mikhailova N."/>
            <person name="Richardson P.P."/>
            <person name="Janssen P.H."/>
            <person name="de Vos W.M."/>
            <person name="Smidt H."/>
        </authorList>
    </citation>
    <scope>NUCLEOTIDE SEQUENCE [LARGE SCALE GENOMIC DNA]</scope>
    <source>
        <strain evidence="8">DSM 11246 / JCM 15787 / PB90-1</strain>
    </source>
</reference>
<dbReference type="InterPro" id="IPR001041">
    <property type="entry name" value="2Fe-2S_ferredoxin-type"/>
</dbReference>
<dbReference type="OrthoDB" id="9796880at2"/>
<dbReference type="Gene3D" id="1.10.150.120">
    <property type="entry name" value="[2Fe-2S]-binding domain"/>
    <property type="match status" value="1"/>
</dbReference>
<name>B1ZT13_OPITP</name>
<dbReference type="Pfam" id="PF01799">
    <property type="entry name" value="Fer2_2"/>
    <property type="match status" value="1"/>
</dbReference>
<dbReference type="InterPro" id="IPR006311">
    <property type="entry name" value="TAT_signal"/>
</dbReference>
<evidence type="ECO:0000256" key="1">
    <source>
        <dbReference type="ARBA" id="ARBA00022714"/>
    </source>
</evidence>
<dbReference type="InterPro" id="IPR006058">
    <property type="entry name" value="2Fe2S_fd_BS"/>
</dbReference>
<dbReference type="PROSITE" id="PS51318">
    <property type="entry name" value="TAT"/>
    <property type="match status" value="1"/>
</dbReference>
<dbReference type="Gene3D" id="3.10.20.30">
    <property type="match status" value="1"/>
</dbReference>
<keyword evidence="3" id="KW-0560">Oxidoreductase</keyword>
<dbReference type="EMBL" id="CP001032">
    <property type="protein sequence ID" value="ACB75802.1"/>
    <property type="molecule type" value="Genomic_DNA"/>
</dbReference>
<dbReference type="Pfam" id="PF00111">
    <property type="entry name" value="Fer2"/>
    <property type="match status" value="1"/>
</dbReference>
<dbReference type="InterPro" id="IPR036010">
    <property type="entry name" value="2Fe-2S_ferredoxin-like_sf"/>
</dbReference>
<dbReference type="PROSITE" id="PS00197">
    <property type="entry name" value="2FE2S_FER_1"/>
    <property type="match status" value="1"/>
</dbReference>
<dbReference type="SUPFAM" id="SSF54292">
    <property type="entry name" value="2Fe-2S ferredoxin-like"/>
    <property type="match status" value="1"/>
</dbReference>
<dbReference type="InterPro" id="IPR012675">
    <property type="entry name" value="Beta-grasp_dom_sf"/>
</dbReference>
<dbReference type="InterPro" id="IPR051452">
    <property type="entry name" value="Diverse_Oxidoreductases"/>
</dbReference>
<proteinExistence type="predicted"/>
<dbReference type="FunFam" id="3.10.20.30:FF:000020">
    <property type="entry name" value="Xanthine dehydrogenase iron-sulfur subunit"/>
    <property type="match status" value="1"/>
</dbReference>
<dbReference type="PANTHER" id="PTHR44379">
    <property type="entry name" value="OXIDOREDUCTASE WITH IRON-SULFUR SUBUNIT"/>
    <property type="match status" value="1"/>
</dbReference>
<gene>
    <name evidence="7" type="ordered locus">Oter_2520</name>
</gene>
<organism evidence="7 8">
    <name type="scientific">Opitutus terrae (strain DSM 11246 / JCM 15787 / PB90-1)</name>
    <dbReference type="NCBI Taxonomy" id="452637"/>
    <lineage>
        <taxon>Bacteria</taxon>
        <taxon>Pseudomonadati</taxon>
        <taxon>Verrucomicrobiota</taxon>
        <taxon>Opitutia</taxon>
        <taxon>Opitutales</taxon>
        <taxon>Opitutaceae</taxon>
        <taxon>Opitutus</taxon>
    </lineage>
</organism>
<dbReference type="eggNOG" id="COG2080">
    <property type="taxonomic scope" value="Bacteria"/>
</dbReference>
<dbReference type="STRING" id="452637.Oter_2520"/>
<dbReference type="PANTHER" id="PTHR44379:SF5">
    <property type="entry name" value="OXIDOREDUCTASE WITH IRON-SULFUR SUBUNIT"/>
    <property type="match status" value="1"/>
</dbReference>
<evidence type="ECO:0000256" key="3">
    <source>
        <dbReference type="ARBA" id="ARBA00023002"/>
    </source>
</evidence>
<keyword evidence="5" id="KW-0411">Iron-sulfur</keyword>
<evidence type="ECO:0000313" key="7">
    <source>
        <dbReference type="EMBL" id="ACB75802.1"/>
    </source>
</evidence>
<dbReference type="HOGENOM" id="CLU_052511_1_0_0"/>
<dbReference type="GO" id="GO:0016491">
    <property type="term" value="F:oxidoreductase activity"/>
    <property type="evidence" value="ECO:0007669"/>
    <property type="project" value="UniProtKB-KW"/>
</dbReference>
<dbReference type="AlphaFoldDB" id="B1ZT13"/>
<dbReference type="SUPFAM" id="SSF47741">
    <property type="entry name" value="CO dehydrogenase ISP C-domain like"/>
    <property type="match status" value="1"/>
</dbReference>
<evidence type="ECO:0000313" key="8">
    <source>
        <dbReference type="Proteomes" id="UP000007013"/>
    </source>
</evidence>
<dbReference type="InterPro" id="IPR036884">
    <property type="entry name" value="2Fe-2S-bd_dom_sf"/>
</dbReference>
<dbReference type="GO" id="GO:0051537">
    <property type="term" value="F:2 iron, 2 sulfur cluster binding"/>
    <property type="evidence" value="ECO:0007669"/>
    <property type="project" value="UniProtKB-KW"/>
</dbReference>
<dbReference type="PROSITE" id="PS51085">
    <property type="entry name" value="2FE2S_FER_2"/>
    <property type="match status" value="1"/>
</dbReference>
<dbReference type="KEGG" id="ote:Oter_2520"/>
<dbReference type="GO" id="GO:0046872">
    <property type="term" value="F:metal ion binding"/>
    <property type="evidence" value="ECO:0007669"/>
    <property type="project" value="UniProtKB-KW"/>
</dbReference>
<evidence type="ECO:0000256" key="5">
    <source>
        <dbReference type="ARBA" id="ARBA00023014"/>
    </source>
</evidence>
<evidence type="ECO:0000256" key="4">
    <source>
        <dbReference type="ARBA" id="ARBA00023004"/>
    </source>
</evidence>
<dbReference type="Proteomes" id="UP000007013">
    <property type="component" value="Chromosome"/>
</dbReference>
<sequence>MKSPPDGPSAHEGPARSGVSRRTFFKLLGTSAVTTATLGASNIAKGLAEANAERVHGPGAVPVTLKVNGQPMTLQLEPRTTLLEALRTHAGLTGAKESCDRATCGACTVLLNGDPVYACSLLAIEAQGAEIETIEGLAATGQLTELQQAFVTHDGLQCGYCSPGMVMTLTALLRKNPHPTEADIRRAVAGNLCRCGSYPRIFAATLAASGQQPTAKLNVIPPHEHALA</sequence>
<keyword evidence="4" id="KW-0408">Iron</keyword>
<keyword evidence="8" id="KW-1185">Reference proteome</keyword>
<evidence type="ECO:0000259" key="6">
    <source>
        <dbReference type="PROSITE" id="PS51085"/>
    </source>
</evidence>